<evidence type="ECO:0000256" key="9">
    <source>
        <dbReference type="ARBA" id="ARBA00022679"/>
    </source>
</evidence>
<accession>A0A3B0QY21</accession>
<dbReference type="SUPFAM" id="SSF52518">
    <property type="entry name" value="Thiamin diphosphate-binding fold (THDP-binding)"/>
    <property type="match status" value="2"/>
</dbReference>
<keyword evidence="7" id="KW-0028">Amino-acid biosynthesis</keyword>
<dbReference type="PANTHER" id="PTHR18968:SF13">
    <property type="entry name" value="ACETOLACTATE SYNTHASE CATALYTIC SUBUNIT, MITOCHONDRIAL"/>
    <property type="match status" value="1"/>
</dbReference>
<dbReference type="Gene3D" id="3.40.50.970">
    <property type="match status" value="2"/>
</dbReference>
<name>A0A3B0QY21_9ZZZZ</name>
<evidence type="ECO:0000256" key="10">
    <source>
        <dbReference type="ARBA" id="ARBA00022723"/>
    </source>
</evidence>
<dbReference type="GO" id="GO:0009099">
    <property type="term" value="P:L-valine biosynthetic process"/>
    <property type="evidence" value="ECO:0007669"/>
    <property type="project" value="UniProtKB-UniPathway"/>
</dbReference>
<keyword evidence="8" id="KW-0285">Flavoprotein</keyword>
<evidence type="ECO:0000256" key="1">
    <source>
        <dbReference type="ARBA" id="ARBA00001946"/>
    </source>
</evidence>
<proteinExistence type="inferred from homology"/>
<evidence type="ECO:0000256" key="8">
    <source>
        <dbReference type="ARBA" id="ARBA00022630"/>
    </source>
</evidence>
<gene>
    <name evidence="20" type="ORF">MNBD_DELTA01-1039</name>
</gene>
<evidence type="ECO:0000256" key="14">
    <source>
        <dbReference type="ARBA" id="ARBA00023304"/>
    </source>
</evidence>
<dbReference type="NCBIfam" id="TIGR00118">
    <property type="entry name" value="acolac_lg"/>
    <property type="match status" value="1"/>
</dbReference>
<evidence type="ECO:0000256" key="7">
    <source>
        <dbReference type="ARBA" id="ARBA00022605"/>
    </source>
</evidence>
<reference evidence="20" key="1">
    <citation type="submission" date="2018-06" db="EMBL/GenBank/DDBJ databases">
        <authorList>
            <person name="Zhirakovskaya E."/>
        </authorList>
    </citation>
    <scope>NUCLEOTIDE SEQUENCE</scope>
</reference>
<keyword evidence="13 16" id="KW-0786">Thiamine pyrophosphate</keyword>
<evidence type="ECO:0000256" key="16">
    <source>
        <dbReference type="RuleBase" id="RU362132"/>
    </source>
</evidence>
<comment type="cofactor">
    <cofactor evidence="1">
        <name>Mg(2+)</name>
        <dbReference type="ChEBI" id="CHEBI:18420"/>
    </cofactor>
</comment>
<dbReference type="InterPro" id="IPR012846">
    <property type="entry name" value="Acetolactate_synth_lsu"/>
</dbReference>
<keyword evidence="11" id="KW-0274">FAD</keyword>
<keyword evidence="12" id="KW-0460">Magnesium</keyword>
<dbReference type="InterPro" id="IPR012000">
    <property type="entry name" value="Thiamin_PyroP_enz_cen_dom"/>
</dbReference>
<comment type="pathway">
    <text evidence="3">Amino-acid biosynthesis; L-isoleucine biosynthesis; L-isoleucine from 2-oxobutanoate: step 1/4.</text>
</comment>
<keyword evidence="9 20" id="KW-0808">Transferase</keyword>
<evidence type="ECO:0000256" key="5">
    <source>
        <dbReference type="ARBA" id="ARBA00007812"/>
    </source>
</evidence>
<evidence type="ECO:0000259" key="19">
    <source>
        <dbReference type="Pfam" id="PF02776"/>
    </source>
</evidence>
<dbReference type="GO" id="GO:0050660">
    <property type="term" value="F:flavin adenine dinucleotide binding"/>
    <property type="evidence" value="ECO:0007669"/>
    <property type="project" value="InterPro"/>
</dbReference>
<keyword evidence="10" id="KW-0479">Metal-binding</keyword>
<comment type="catalytic activity">
    <reaction evidence="15">
        <text>2 pyruvate + H(+) = (2S)-2-acetolactate + CO2</text>
        <dbReference type="Rhea" id="RHEA:25249"/>
        <dbReference type="ChEBI" id="CHEBI:15361"/>
        <dbReference type="ChEBI" id="CHEBI:15378"/>
        <dbReference type="ChEBI" id="CHEBI:16526"/>
        <dbReference type="ChEBI" id="CHEBI:58476"/>
        <dbReference type="EC" id="2.2.1.6"/>
    </reaction>
</comment>
<dbReference type="GO" id="GO:0005948">
    <property type="term" value="C:acetolactate synthase complex"/>
    <property type="evidence" value="ECO:0007669"/>
    <property type="project" value="TreeGrafter"/>
</dbReference>
<dbReference type="GO" id="GO:0030976">
    <property type="term" value="F:thiamine pyrophosphate binding"/>
    <property type="evidence" value="ECO:0007669"/>
    <property type="project" value="InterPro"/>
</dbReference>
<dbReference type="Pfam" id="PF00205">
    <property type="entry name" value="TPP_enzyme_M"/>
    <property type="match status" value="1"/>
</dbReference>
<dbReference type="UniPathway" id="UPA00047">
    <property type="reaction ID" value="UER00055"/>
</dbReference>
<dbReference type="EC" id="2.2.1.6" evidence="6"/>
<dbReference type="AlphaFoldDB" id="A0A3B0QY21"/>
<comment type="pathway">
    <text evidence="4">Amino-acid biosynthesis; L-valine biosynthesis; L-valine from pyruvate: step 1/4.</text>
</comment>
<evidence type="ECO:0000256" key="15">
    <source>
        <dbReference type="ARBA" id="ARBA00048670"/>
    </source>
</evidence>
<dbReference type="PROSITE" id="PS00187">
    <property type="entry name" value="TPP_ENZYMES"/>
    <property type="match status" value="1"/>
</dbReference>
<dbReference type="FunFam" id="3.40.50.970:FF:000016">
    <property type="entry name" value="Acetolactate synthase"/>
    <property type="match status" value="1"/>
</dbReference>
<dbReference type="InterPro" id="IPR039368">
    <property type="entry name" value="AHAS_TPP"/>
</dbReference>
<dbReference type="GO" id="GO:0003984">
    <property type="term" value="F:acetolactate synthase activity"/>
    <property type="evidence" value="ECO:0007669"/>
    <property type="project" value="UniProtKB-EC"/>
</dbReference>
<evidence type="ECO:0000256" key="13">
    <source>
        <dbReference type="ARBA" id="ARBA00023052"/>
    </source>
</evidence>
<dbReference type="CDD" id="cd07035">
    <property type="entry name" value="TPP_PYR_POX_like"/>
    <property type="match status" value="1"/>
</dbReference>
<evidence type="ECO:0000256" key="4">
    <source>
        <dbReference type="ARBA" id="ARBA00005025"/>
    </source>
</evidence>
<dbReference type="Pfam" id="PF02776">
    <property type="entry name" value="TPP_enzyme_N"/>
    <property type="match status" value="1"/>
</dbReference>
<dbReference type="EMBL" id="UOEA01000067">
    <property type="protein sequence ID" value="VAV84397.1"/>
    <property type="molecule type" value="Genomic_DNA"/>
</dbReference>
<dbReference type="FunFam" id="3.40.50.970:FF:000007">
    <property type="entry name" value="Acetolactate synthase"/>
    <property type="match status" value="1"/>
</dbReference>
<evidence type="ECO:0000259" key="17">
    <source>
        <dbReference type="Pfam" id="PF00205"/>
    </source>
</evidence>
<feature type="domain" description="Thiamine pyrophosphate enzyme TPP-binding" evidence="18">
    <location>
        <begin position="390"/>
        <end position="537"/>
    </location>
</feature>
<keyword evidence="14" id="KW-0100">Branched-chain amino acid biosynthesis</keyword>
<dbReference type="InterPro" id="IPR029035">
    <property type="entry name" value="DHS-like_NAD/FAD-binding_dom"/>
</dbReference>
<evidence type="ECO:0000313" key="20">
    <source>
        <dbReference type="EMBL" id="VAV84397.1"/>
    </source>
</evidence>
<feature type="domain" description="Thiamine pyrophosphate enzyme central" evidence="17">
    <location>
        <begin position="192"/>
        <end position="325"/>
    </location>
</feature>
<dbReference type="GO" id="GO:0009097">
    <property type="term" value="P:isoleucine biosynthetic process"/>
    <property type="evidence" value="ECO:0007669"/>
    <property type="project" value="UniProtKB-UniPathway"/>
</dbReference>
<dbReference type="PANTHER" id="PTHR18968">
    <property type="entry name" value="THIAMINE PYROPHOSPHATE ENZYMES"/>
    <property type="match status" value="1"/>
</dbReference>
<evidence type="ECO:0000256" key="2">
    <source>
        <dbReference type="ARBA" id="ARBA00001964"/>
    </source>
</evidence>
<protein>
    <recommendedName>
        <fullName evidence="6">acetolactate synthase</fullName>
        <ecNumber evidence="6">2.2.1.6</ecNumber>
    </recommendedName>
</protein>
<dbReference type="Pfam" id="PF02775">
    <property type="entry name" value="TPP_enzyme_C"/>
    <property type="match status" value="1"/>
</dbReference>
<dbReference type="InterPro" id="IPR000399">
    <property type="entry name" value="TPP-bd_CS"/>
</dbReference>
<evidence type="ECO:0000256" key="6">
    <source>
        <dbReference type="ARBA" id="ARBA00013145"/>
    </source>
</evidence>
<dbReference type="UniPathway" id="UPA00049">
    <property type="reaction ID" value="UER00059"/>
</dbReference>
<dbReference type="InterPro" id="IPR012001">
    <property type="entry name" value="Thiamin_PyroP_enz_TPP-bd_dom"/>
</dbReference>
<evidence type="ECO:0000256" key="11">
    <source>
        <dbReference type="ARBA" id="ARBA00022827"/>
    </source>
</evidence>
<dbReference type="Gene3D" id="3.40.50.1220">
    <property type="entry name" value="TPP-binding domain"/>
    <property type="match status" value="1"/>
</dbReference>
<dbReference type="FunFam" id="3.40.50.1220:FF:000008">
    <property type="entry name" value="Acetolactate synthase"/>
    <property type="match status" value="1"/>
</dbReference>
<evidence type="ECO:0000259" key="18">
    <source>
        <dbReference type="Pfam" id="PF02775"/>
    </source>
</evidence>
<dbReference type="InterPro" id="IPR045229">
    <property type="entry name" value="TPP_enz"/>
</dbReference>
<dbReference type="GO" id="GO:0000287">
    <property type="term" value="F:magnesium ion binding"/>
    <property type="evidence" value="ECO:0007669"/>
    <property type="project" value="InterPro"/>
</dbReference>
<dbReference type="SUPFAM" id="SSF52467">
    <property type="entry name" value="DHS-like NAD/FAD-binding domain"/>
    <property type="match status" value="1"/>
</dbReference>
<sequence length="562" mass="61169">MKKSGAEIFLECLKKEKVDTIFGYPGGAVLPIYDVLYKADMRHILVRHEQGAVHMADGYARATGRPGVVLVTSGPGATNTVTGLATAYSDSIPMVVFTGQVPTALIGNDAFQEADIVGITRPCTKHNYLVKDVKDLARIVKEAFYIATTGRPGPVLIDLPKDVQSAVTEFSYPDKVDIPSYQPNLKGHSRQIKKALKLILSSERPVIYAGGGVISSNAAGELTTFARKLGIPVTNTLMGLGGFPGNDPLFMGMLGMHGTYAANMAMTNTDCLIAIGSRFDDRVTGKIDEFVPYAKIIHVDVDPTSISKNVAVDIPIVGDIQNVLKVMLKELTGAVKYKRGIKAWRTEIDGWSASHTLSAKQDKKKKIRPQYVVDRLYALTKGDAIISTEVGQNQMWSAQFYKYKEPRTFLTSGGLGTMGYGLPAAIGAQVAFPDKTVIDIAGDGSIQMNIQELATAVEQKLPVKIAILNNRFLGMVRQWQELFYDKRYSSTCIGNKPDFVKLIEAYGGVGLRAKTPADVDKVIKKALLITDRPVLMDFVVDATEDVYPMVPAGQPLNKMLLV</sequence>
<dbReference type="InterPro" id="IPR011766">
    <property type="entry name" value="TPP_enzyme_TPP-bd"/>
</dbReference>
<comment type="similarity">
    <text evidence="5 16">Belongs to the TPP enzyme family.</text>
</comment>
<dbReference type="CDD" id="cd02015">
    <property type="entry name" value="TPP_AHAS"/>
    <property type="match status" value="1"/>
</dbReference>
<organism evidence="20">
    <name type="scientific">hydrothermal vent metagenome</name>
    <dbReference type="NCBI Taxonomy" id="652676"/>
    <lineage>
        <taxon>unclassified sequences</taxon>
        <taxon>metagenomes</taxon>
        <taxon>ecological metagenomes</taxon>
    </lineage>
</organism>
<dbReference type="InterPro" id="IPR029061">
    <property type="entry name" value="THDP-binding"/>
</dbReference>
<feature type="domain" description="Thiamine pyrophosphate enzyme N-terminal TPP-binding" evidence="19">
    <location>
        <begin position="4"/>
        <end position="117"/>
    </location>
</feature>
<comment type="cofactor">
    <cofactor evidence="2">
        <name>thiamine diphosphate</name>
        <dbReference type="ChEBI" id="CHEBI:58937"/>
    </cofactor>
</comment>
<evidence type="ECO:0000256" key="12">
    <source>
        <dbReference type="ARBA" id="ARBA00022842"/>
    </source>
</evidence>
<evidence type="ECO:0000256" key="3">
    <source>
        <dbReference type="ARBA" id="ARBA00004974"/>
    </source>
</evidence>